<proteinExistence type="predicted"/>
<accession>A0A9C6WMF7</accession>
<reference evidence="1" key="1">
    <citation type="journal article" date="2016" name="Nat. Genet.">
        <title>The genome sequences of Arachis duranensis and Arachis ipaensis, the diploid ancestors of cultivated peanut.</title>
        <authorList>
            <person name="Bertioli D.J."/>
            <person name="Cannon S.B."/>
            <person name="Froenicke L."/>
            <person name="Huang G."/>
            <person name="Farmer A.D."/>
            <person name="Cannon E.K."/>
            <person name="Liu X."/>
            <person name="Gao D."/>
            <person name="Clevenger J."/>
            <person name="Dash S."/>
            <person name="Ren L."/>
            <person name="Moretzsohn M.C."/>
            <person name="Shirasawa K."/>
            <person name="Huang W."/>
            <person name="Vidigal B."/>
            <person name="Abernathy B."/>
            <person name="Chu Y."/>
            <person name="Niederhuth C.E."/>
            <person name="Umale P."/>
            <person name="Araujo A.C."/>
            <person name="Kozik A."/>
            <person name="Kim K.D."/>
            <person name="Burow M.D."/>
            <person name="Varshney R.K."/>
            <person name="Wang X."/>
            <person name="Zhang X."/>
            <person name="Barkley N."/>
            <person name="Guimaraes P.M."/>
            <person name="Isobe S."/>
            <person name="Guo B."/>
            <person name="Liao B."/>
            <person name="Stalker H.T."/>
            <person name="Schmitz R.J."/>
            <person name="Scheffler B.E."/>
            <person name="Leal-Bertioli S.C."/>
            <person name="Xun X."/>
            <person name="Jackson S.A."/>
            <person name="Michelmore R."/>
            <person name="Ozias-Akins P."/>
        </authorList>
    </citation>
    <scope>NUCLEOTIDE SEQUENCE [LARGE SCALE GENOMIC DNA]</scope>
    <source>
        <strain evidence="1">cv. V14167</strain>
    </source>
</reference>
<protein>
    <submittedName>
        <fullName evidence="2">Uncharacterized protein LOC127741463</fullName>
    </submittedName>
</protein>
<dbReference type="KEGG" id="adu:127741463"/>
<reference evidence="2" key="2">
    <citation type="submission" date="2025-08" db="UniProtKB">
        <authorList>
            <consortium name="RefSeq"/>
        </authorList>
    </citation>
    <scope>IDENTIFICATION</scope>
    <source>
        <tissue evidence="2">Whole plant</tissue>
    </source>
</reference>
<organism evidence="1 2">
    <name type="scientific">Arachis duranensis</name>
    <name type="common">Wild peanut</name>
    <dbReference type="NCBI Taxonomy" id="130453"/>
    <lineage>
        <taxon>Eukaryota</taxon>
        <taxon>Viridiplantae</taxon>
        <taxon>Streptophyta</taxon>
        <taxon>Embryophyta</taxon>
        <taxon>Tracheophyta</taxon>
        <taxon>Spermatophyta</taxon>
        <taxon>Magnoliopsida</taxon>
        <taxon>eudicotyledons</taxon>
        <taxon>Gunneridae</taxon>
        <taxon>Pentapetalae</taxon>
        <taxon>rosids</taxon>
        <taxon>fabids</taxon>
        <taxon>Fabales</taxon>
        <taxon>Fabaceae</taxon>
        <taxon>Papilionoideae</taxon>
        <taxon>50 kb inversion clade</taxon>
        <taxon>dalbergioids sensu lato</taxon>
        <taxon>Dalbergieae</taxon>
        <taxon>Pterocarpus clade</taxon>
        <taxon>Arachis</taxon>
    </lineage>
</organism>
<dbReference type="RefSeq" id="XP_052109880.1">
    <property type="nucleotide sequence ID" value="XM_052253920.1"/>
</dbReference>
<name>A0A9C6WMF7_ARADU</name>
<sequence length="130" mass="12987">MVVGGSTALAAVPSESAAMAADLLVAAVVGGLLCMVAEKPFCHRSCPETPSKSDSATAGVLRPPKSPSELLATSAIAGKVSVDPPEFLAADGAVAATGSKSQLLRVVIPCCCGYRGSSLGPRLRLLVIPV</sequence>
<dbReference type="GeneID" id="127741463"/>
<dbReference type="AlphaFoldDB" id="A0A9C6WMF7"/>
<evidence type="ECO:0000313" key="1">
    <source>
        <dbReference type="Proteomes" id="UP000515211"/>
    </source>
</evidence>
<dbReference type="Proteomes" id="UP000515211">
    <property type="component" value="Chromosome 9"/>
</dbReference>
<keyword evidence="1" id="KW-1185">Reference proteome</keyword>
<evidence type="ECO:0000313" key="2">
    <source>
        <dbReference type="RefSeq" id="XP_052109880.1"/>
    </source>
</evidence>
<gene>
    <name evidence="2" type="primary">LOC127741463</name>
</gene>